<evidence type="ECO:0000256" key="3">
    <source>
        <dbReference type="ARBA" id="ARBA00023002"/>
    </source>
</evidence>
<proteinExistence type="predicted"/>
<dbReference type="InterPro" id="IPR004017">
    <property type="entry name" value="Cys_rich_dom"/>
</dbReference>
<dbReference type="Proteomes" id="UP000594468">
    <property type="component" value="Chromosome"/>
</dbReference>
<dbReference type="GO" id="GO:0046872">
    <property type="term" value="F:metal ion binding"/>
    <property type="evidence" value="ECO:0007669"/>
    <property type="project" value="UniProtKB-KW"/>
</dbReference>
<keyword evidence="6" id="KW-0472">Membrane</keyword>
<evidence type="ECO:0000256" key="4">
    <source>
        <dbReference type="ARBA" id="ARBA00023004"/>
    </source>
</evidence>
<gene>
    <name evidence="8" type="ORF">G4Y79_20260</name>
</gene>
<feature type="transmembrane region" description="Helical" evidence="6">
    <location>
        <begin position="68"/>
        <end position="95"/>
    </location>
</feature>
<keyword evidence="6" id="KW-0812">Transmembrane</keyword>
<dbReference type="InterPro" id="IPR017896">
    <property type="entry name" value="4Fe4S_Fe-S-bd"/>
</dbReference>
<organism evidence="8 9">
    <name type="scientific">Phototrophicus methaneseepsis</name>
    <dbReference type="NCBI Taxonomy" id="2710758"/>
    <lineage>
        <taxon>Bacteria</taxon>
        <taxon>Bacillati</taxon>
        <taxon>Chloroflexota</taxon>
        <taxon>Candidatus Thermofontia</taxon>
        <taxon>Phototrophicales</taxon>
        <taxon>Phototrophicaceae</taxon>
        <taxon>Phototrophicus</taxon>
    </lineage>
</organism>
<keyword evidence="9" id="KW-1185">Reference proteome</keyword>
<dbReference type="PANTHER" id="PTHR43255:SF1">
    <property type="entry name" value="IRON-SULFUR-BINDING OXIDOREDUCTASE FADF-RELATED"/>
    <property type="match status" value="1"/>
</dbReference>
<keyword evidence="6" id="KW-1133">Transmembrane helix</keyword>
<dbReference type="EMBL" id="CP062983">
    <property type="protein sequence ID" value="QPC81998.1"/>
    <property type="molecule type" value="Genomic_DNA"/>
</dbReference>
<dbReference type="AlphaFoldDB" id="A0A7S8E811"/>
<evidence type="ECO:0000256" key="5">
    <source>
        <dbReference type="ARBA" id="ARBA00023014"/>
    </source>
</evidence>
<dbReference type="PROSITE" id="PS00198">
    <property type="entry name" value="4FE4S_FER_1"/>
    <property type="match status" value="2"/>
</dbReference>
<feature type="transmembrane region" description="Helical" evidence="6">
    <location>
        <begin position="115"/>
        <end position="136"/>
    </location>
</feature>
<dbReference type="InterPro" id="IPR036197">
    <property type="entry name" value="NarG-like_sf"/>
</dbReference>
<dbReference type="SUPFAM" id="SSF103501">
    <property type="entry name" value="Respiratory nitrate reductase 1 gamma chain"/>
    <property type="match status" value="1"/>
</dbReference>
<dbReference type="GO" id="GO:0051539">
    <property type="term" value="F:4 iron, 4 sulfur cluster binding"/>
    <property type="evidence" value="ECO:0007669"/>
    <property type="project" value="UniProtKB-KW"/>
</dbReference>
<dbReference type="Pfam" id="PF13187">
    <property type="entry name" value="Fer4_9"/>
    <property type="match status" value="1"/>
</dbReference>
<evidence type="ECO:0000256" key="6">
    <source>
        <dbReference type="SAM" id="Phobius"/>
    </source>
</evidence>
<dbReference type="Gene3D" id="1.10.1060.10">
    <property type="entry name" value="Alpha-helical ferredoxin"/>
    <property type="match status" value="1"/>
</dbReference>
<keyword evidence="4" id="KW-0408">Iron</keyword>
<keyword evidence="2" id="KW-0479">Metal-binding</keyword>
<name>A0A7S8E811_9CHLR</name>
<dbReference type="SUPFAM" id="SSF46548">
    <property type="entry name" value="alpha-helical ferredoxin"/>
    <property type="match status" value="1"/>
</dbReference>
<evidence type="ECO:0000256" key="2">
    <source>
        <dbReference type="ARBA" id="ARBA00022723"/>
    </source>
</evidence>
<sequence>MLSPIEKLLFILLALFSIGATYAGLRDMYAVIQRGEGKLHFSGILGRAWKALRIYITQETTLKTRRFVSLIHWGVVLGFTYYILVNIIDVLAGLFEEVEQALENLDGFGLAVYDAYRLMGDVLSVVVLVGVAYFILRRLVLPNKDDLTYHDNILLHPKVAHGSQLTDSMIVAIFILLHVGARFLGESVIIAGSEGDVFMPFATLVSPIFGSDAAANEGLRHLLWWVAIGGILLFTPYFPYTKHAHLFMAPANFLTRPKRTSLGELRPIDFEDEDREQFGADKLEHLPMTQILDAFACIQCNRCQDVCPAYVTGKELSPSALEVNKRYYINEHMTELANGEESDWSLMGTTISESAIWACTSCAACIDICPTGNEPMMDIFDIRRNQVLMEADFPDELAAAFNGMERQGNPWGIGESRFAWADGLDVPVPTVEENPDFDILYWVGCAASYDDRAKNTARSLVKVMNAAGVNFAVLGEMENCTGDSARRGGNEYLYFELASANVETLNEVNPPRIVVTCPHCLHNLGKEYHQFGGEYEVIHHTELIEELIQAGKLPATARPGTWSNVTFHDPCYLGRHNDIVEAPRNALSSLGVDLIEMPRNKKNSFCCGAGGAQFWKEEEHGEQAVNLARYEEAMQTGADVVAVGCPFCMQMFESARSDKGEGPQVKDVVELIAEQMTVPAGD</sequence>
<evidence type="ECO:0000313" key="8">
    <source>
        <dbReference type="EMBL" id="QPC81998.1"/>
    </source>
</evidence>
<accession>A0A7S8E811</accession>
<keyword evidence="3" id="KW-0560">Oxidoreductase</keyword>
<feature type="domain" description="4Fe-4S ferredoxin-type" evidence="7">
    <location>
        <begin position="288"/>
        <end position="317"/>
    </location>
</feature>
<dbReference type="GO" id="GO:0016491">
    <property type="term" value="F:oxidoreductase activity"/>
    <property type="evidence" value="ECO:0007669"/>
    <property type="project" value="UniProtKB-KW"/>
</dbReference>
<dbReference type="InterPro" id="IPR051460">
    <property type="entry name" value="HdrC_iron-sulfur_subunit"/>
</dbReference>
<dbReference type="PANTHER" id="PTHR43255">
    <property type="entry name" value="IRON-SULFUR-BINDING OXIDOREDUCTASE FADF-RELATED-RELATED"/>
    <property type="match status" value="1"/>
</dbReference>
<dbReference type="GO" id="GO:0005886">
    <property type="term" value="C:plasma membrane"/>
    <property type="evidence" value="ECO:0007669"/>
    <property type="project" value="TreeGrafter"/>
</dbReference>
<keyword evidence="1" id="KW-0004">4Fe-4S</keyword>
<protein>
    <submittedName>
        <fullName evidence="8">(Fe-S)-binding protein</fullName>
    </submittedName>
</protein>
<keyword evidence="5" id="KW-0411">Iron-sulfur</keyword>
<dbReference type="Pfam" id="PF02754">
    <property type="entry name" value="CCG"/>
    <property type="match status" value="2"/>
</dbReference>
<dbReference type="InterPro" id="IPR017900">
    <property type="entry name" value="4Fe4S_Fe_S_CS"/>
</dbReference>
<dbReference type="RefSeq" id="WP_195170068.1">
    <property type="nucleotide sequence ID" value="NZ_CP062983.1"/>
</dbReference>
<feature type="domain" description="4Fe-4S ferredoxin-type" evidence="7">
    <location>
        <begin position="347"/>
        <end position="379"/>
    </location>
</feature>
<evidence type="ECO:0000313" key="9">
    <source>
        <dbReference type="Proteomes" id="UP000594468"/>
    </source>
</evidence>
<dbReference type="KEGG" id="pmet:G4Y79_20260"/>
<evidence type="ECO:0000259" key="7">
    <source>
        <dbReference type="PROSITE" id="PS51379"/>
    </source>
</evidence>
<feature type="transmembrane region" description="Helical" evidence="6">
    <location>
        <begin position="222"/>
        <end position="240"/>
    </location>
</feature>
<dbReference type="InterPro" id="IPR009051">
    <property type="entry name" value="Helical_ferredxn"/>
</dbReference>
<evidence type="ECO:0000256" key="1">
    <source>
        <dbReference type="ARBA" id="ARBA00022485"/>
    </source>
</evidence>
<reference evidence="8 9" key="1">
    <citation type="submission" date="2020-02" db="EMBL/GenBank/DDBJ databases">
        <authorList>
            <person name="Zheng R.K."/>
            <person name="Sun C.M."/>
        </authorList>
    </citation>
    <scope>NUCLEOTIDE SEQUENCE [LARGE SCALE GENOMIC DNA]</scope>
    <source>
        <strain evidence="9">rifampicinis</strain>
    </source>
</reference>
<dbReference type="Gene3D" id="1.20.950.20">
    <property type="entry name" value="Transmembrane di-heme cytochromes, Chain C"/>
    <property type="match status" value="1"/>
</dbReference>
<dbReference type="PROSITE" id="PS51379">
    <property type="entry name" value="4FE4S_FER_2"/>
    <property type="match status" value="2"/>
</dbReference>